<keyword evidence="3" id="KW-1185">Reference proteome</keyword>
<dbReference type="RefSeq" id="WP_058460517.1">
    <property type="nucleotide sequence ID" value="NZ_CAAAIY010000011.1"/>
</dbReference>
<organism evidence="2 3">
    <name type="scientific">Legionella bozemanae</name>
    <name type="common">Fluoribacter bozemanae</name>
    <dbReference type="NCBI Taxonomy" id="447"/>
    <lineage>
        <taxon>Bacteria</taxon>
        <taxon>Pseudomonadati</taxon>
        <taxon>Pseudomonadota</taxon>
        <taxon>Gammaproteobacteria</taxon>
        <taxon>Legionellales</taxon>
        <taxon>Legionellaceae</taxon>
        <taxon>Legionella</taxon>
    </lineage>
</organism>
<reference evidence="2 3" key="1">
    <citation type="submission" date="2015-11" db="EMBL/GenBank/DDBJ databases">
        <title>Genomic analysis of 38 Legionella species identifies large and diverse effector repertoires.</title>
        <authorList>
            <person name="Burstein D."/>
            <person name="Amaro F."/>
            <person name="Zusman T."/>
            <person name="Lifshitz Z."/>
            <person name="Cohen O."/>
            <person name="Gilbert J.A."/>
            <person name="Pupko T."/>
            <person name="Shuman H.A."/>
            <person name="Segal G."/>
        </authorList>
    </citation>
    <scope>NUCLEOTIDE SEQUENCE [LARGE SCALE GENOMIC DNA]</scope>
    <source>
        <strain evidence="2 3">WIGA</strain>
    </source>
</reference>
<dbReference type="PATRIC" id="fig|447.4.peg.3140"/>
<dbReference type="Proteomes" id="UP000054695">
    <property type="component" value="Unassembled WGS sequence"/>
</dbReference>
<feature type="coiled-coil region" evidence="1">
    <location>
        <begin position="4"/>
        <end position="66"/>
    </location>
</feature>
<gene>
    <name evidence="2" type="ORF">Lboz_2942</name>
</gene>
<sequence>MRLKVEVEAELARAKEHLETLEKEFIDNDERGLDRYMFLTSISQLIKGAKKTVTDLEEELEQFTKDATPSMAS</sequence>
<accession>A0A0W0RK13</accession>
<protein>
    <submittedName>
        <fullName evidence="2">Uncharacterized protein</fullName>
    </submittedName>
</protein>
<evidence type="ECO:0000256" key="1">
    <source>
        <dbReference type="SAM" id="Coils"/>
    </source>
</evidence>
<dbReference type="OrthoDB" id="5653605at2"/>
<dbReference type="EMBL" id="LNXU01000032">
    <property type="protein sequence ID" value="KTC71365.1"/>
    <property type="molecule type" value="Genomic_DNA"/>
</dbReference>
<dbReference type="AlphaFoldDB" id="A0A0W0RK13"/>
<name>A0A0W0RK13_LEGBO</name>
<keyword evidence="1" id="KW-0175">Coiled coil</keyword>
<comment type="caution">
    <text evidence="2">The sequence shown here is derived from an EMBL/GenBank/DDBJ whole genome shotgun (WGS) entry which is preliminary data.</text>
</comment>
<evidence type="ECO:0000313" key="2">
    <source>
        <dbReference type="EMBL" id="KTC71365.1"/>
    </source>
</evidence>
<proteinExistence type="predicted"/>
<evidence type="ECO:0000313" key="3">
    <source>
        <dbReference type="Proteomes" id="UP000054695"/>
    </source>
</evidence>